<keyword evidence="6" id="KW-0378">Hydrolase</keyword>
<evidence type="ECO:0000256" key="10">
    <source>
        <dbReference type="ARBA" id="ARBA00049893"/>
    </source>
</evidence>
<dbReference type="STRING" id="185008.bhn_I1276"/>
<proteinExistence type="inferred from homology"/>
<evidence type="ECO:0000256" key="9">
    <source>
        <dbReference type="ARBA" id="ARBA00048968"/>
    </source>
</evidence>
<evidence type="ECO:0000313" key="12">
    <source>
        <dbReference type="EMBL" id="SCY26688.1"/>
    </source>
</evidence>
<evidence type="ECO:0000256" key="7">
    <source>
        <dbReference type="ARBA" id="ARBA00022833"/>
    </source>
</evidence>
<dbReference type="Proteomes" id="UP000183047">
    <property type="component" value="Unassembled WGS sequence"/>
</dbReference>
<dbReference type="PANTHER" id="PTHR30616">
    <property type="entry name" value="UNCHARACTERIZED PROTEIN YFIH"/>
    <property type="match status" value="1"/>
</dbReference>
<dbReference type="PANTHER" id="PTHR30616:SF2">
    <property type="entry name" value="PURINE NUCLEOSIDE PHOSPHORYLASE LACC1"/>
    <property type="match status" value="1"/>
</dbReference>
<dbReference type="GO" id="GO:0016787">
    <property type="term" value="F:hydrolase activity"/>
    <property type="evidence" value="ECO:0007669"/>
    <property type="project" value="UniProtKB-KW"/>
</dbReference>
<dbReference type="Gene3D" id="3.60.140.10">
    <property type="entry name" value="CNF1/YfiH-like putative cysteine hydrolases"/>
    <property type="match status" value="1"/>
</dbReference>
<keyword evidence="4" id="KW-0808">Transferase</keyword>
<comment type="catalytic activity">
    <reaction evidence="9">
        <text>adenosine + phosphate = alpha-D-ribose 1-phosphate + adenine</text>
        <dbReference type="Rhea" id="RHEA:27642"/>
        <dbReference type="ChEBI" id="CHEBI:16335"/>
        <dbReference type="ChEBI" id="CHEBI:16708"/>
        <dbReference type="ChEBI" id="CHEBI:43474"/>
        <dbReference type="ChEBI" id="CHEBI:57720"/>
        <dbReference type="EC" id="2.4.2.1"/>
    </reaction>
    <physiologicalReaction direction="left-to-right" evidence="9">
        <dbReference type="Rhea" id="RHEA:27643"/>
    </physiologicalReaction>
</comment>
<dbReference type="Pfam" id="PF02578">
    <property type="entry name" value="Cu-oxidase_4"/>
    <property type="match status" value="1"/>
</dbReference>
<evidence type="ECO:0000256" key="8">
    <source>
        <dbReference type="ARBA" id="ARBA00047989"/>
    </source>
</evidence>
<comment type="catalytic activity">
    <reaction evidence="8">
        <text>adenosine + H2O + H(+) = inosine + NH4(+)</text>
        <dbReference type="Rhea" id="RHEA:24408"/>
        <dbReference type="ChEBI" id="CHEBI:15377"/>
        <dbReference type="ChEBI" id="CHEBI:15378"/>
        <dbReference type="ChEBI" id="CHEBI:16335"/>
        <dbReference type="ChEBI" id="CHEBI:17596"/>
        <dbReference type="ChEBI" id="CHEBI:28938"/>
        <dbReference type="EC" id="3.5.4.4"/>
    </reaction>
    <physiologicalReaction direction="left-to-right" evidence="8">
        <dbReference type="Rhea" id="RHEA:24409"/>
    </physiologicalReaction>
</comment>
<dbReference type="SUPFAM" id="SSF64438">
    <property type="entry name" value="CNF1/YfiH-like putative cysteine hydrolases"/>
    <property type="match status" value="1"/>
</dbReference>
<keyword evidence="5" id="KW-0479">Metal-binding</keyword>
<dbReference type="OrthoDB" id="4279at2"/>
<dbReference type="InterPro" id="IPR038371">
    <property type="entry name" value="Cu_polyphenol_OxRdtase_sf"/>
</dbReference>
<dbReference type="RefSeq" id="WP_074462529.1">
    <property type="nucleotide sequence ID" value="NZ_FMUR01000011.1"/>
</dbReference>
<evidence type="ECO:0000256" key="3">
    <source>
        <dbReference type="ARBA" id="ARBA00007353"/>
    </source>
</evidence>
<dbReference type="EMBL" id="FMUR01000011">
    <property type="protein sequence ID" value="SCY26688.1"/>
    <property type="molecule type" value="Genomic_DNA"/>
</dbReference>
<evidence type="ECO:0000313" key="13">
    <source>
        <dbReference type="Proteomes" id="UP000183047"/>
    </source>
</evidence>
<keyword evidence="13" id="KW-1185">Reference proteome</keyword>
<evidence type="ECO:0000256" key="6">
    <source>
        <dbReference type="ARBA" id="ARBA00022801"/>
    </source>
</evidence>
<comment type="catalytic activity">
    <reaction evidence="1">
        <text>inosine + phosphate = alpha-D-ribose 1-phosphate + hypoxanthine</text>
        <dbReference type="Rhea" id="RHEA:27646"/>
        <dbReference type="ChEBI" id="CHEBI:17368"/>
        <dbReference type="ChEBI" id="CHEBI:17596"/>
        <dbReference type="ChEBI" id="CHEBI:43474"/>
        <dbReference type="ChEBI" id="CHEBI:57720"/>
        <dbReference type="EC" id="2.4.2.1"/>
    </reaction>
    <physiologicalReaction direction="left-to-right" evidence="1">
        <dbReference type="Rhea" id="RHEA:27647"/>
    </physiologicalReaction>
</comment>
<evidence type="ECO:0000256" key="2">
    <source>
        <dbReference type="ARBA" id="ARBA00003215"/>
    </source>
</evidence>
<dbReference type="InterPro" id="IPR003730">
    <property type="entry name" value="Cu_polyphenol_OxRdtase"/>
</dbReference>
<protein>
    <recommendedName>
        <fullName evidence="11">Purine nucleoside phosphorylase</fullName>
    </recommendedName>
</protein>
<evidence type="ECO:0000256" key="11">
    <source>
        <dbReference type="RuleBase" id="RU361274"/>
    </source>
</evidence>
<evidence type="ECO:0000256" key="5">
    <source>
        <dbReference type="ARBA" id="ARBA00022723"/>
    </source>
</evidence>
<comment type="catalytic activity">
    <reaction evidence="10">
        <text>S-methyl-5'-thioadenosine + phosphate = 5-(methylsulfanyl)-alpha-D-ribose 1-phosphate + adenine</text>
        <dbReference type="Rhea" id="RHEA:11852"/>
        <dbReference type="ChEBI" id="CHEBI:16708"/>
        <dbReference type="ChEBI" id="CHEBI:17509"/>
        <dbReference type="ChEBI" id="CHEBI:43474"/>
        <dbReference type="ChEBI" id="CHEBI:58533"/>
        <dbReference type="EC" id="2.4.2.28"/>
    </reaction>
    <physiologicalReaction direction="left-to-right" evidence="10">
        <dbReference type="Rhea" id="RHEA:11853"/>
    </physiologicalReaction>
</comment>
<reference evidence="13" key="1">
    <citation type="submission" date="2016-10" db="EMBL/GenBank/DDBJ databases">
        <authorList>
            <person name="Varghese N."/>
            <person name="Submissions S."/>
        </authorList>
    </citation>
    <scope>NUCLEOTIDE SEQUENCE [LARGE SCALE GENOMIC DNA]</scope>
    <source>
        <strain evidence="13">XBD2006</strain>
    </source>
</reference>
<dbReference type="AlphaFoldDB" id="A0A1G5EJU1"/>
<comment type="function">
    <text evidence="2">Purine nucleoside enzyme that catalyzes the phosphorolysis of adenosine and inosine nucleosides, yielding D-ribose 1-phosphate and the respective free bases, adenine and hypoxanthine. Also catalyzes the phosphorolysis of S-methyl-5'-thioadenosine into adenine and S-methyl-5-thio-alpha-D-ribose 1-phosphate. Also has adenosine deaminase activity.</text>
</comment>
<sequence length="293" mass="33261">MIRYIDIKRCGNEKTMELREKKGVHYLVFPKIEELGIVDHLFSTRLGGVSKGCFSEMNLSYTRGDEKEAVDENYRRISDVLGHGRKLDDFVCTFQTHTTNVMKVTEEDRGKGPAKLRDYTDIDGLITNIPGIILSTFHADCPPVFFIDTKKKAIGLSHSGWKGTKGEIAARTIEAMTKEYGTEPKDLICAVGPSICGECYEIGEDVAEEFSENYTQEELEREKILVPYPNGKYRLYLWNAIKYTLIKSGVRADNILITDICTRCNPDLLFSHRVHKDNRGNLCAFLSLKDEVK</sequence>
<dbReference type="InterPro" id="IPR011324">
    <property type="entry name" value="Cytotoxic_necrot_fac-like_cat"/>
</dbReference>
<dbReference type="NCBIfam" id="TIGR00726">
    <property type="entry name" value="peptidoglycan editing factor PgeF"/>
    <property type="match status" value="1"/>
</dbReference>
<dbReference type="CDD" id="cd16833">
    <property type="entry name" value="YfiH"/>
    <property type="match status" value="1"/>
</dbReference>
<dbReference type="GO" id="GO:0005507">
    <property type="term" value="F:copper ion binding"/>
    <property type="evidence" value="ECO:0007669"/>
    <property type="project" value="TreeGrafter"/>
</dbReference>
<accession>A0A1G5EJU1</accession>
<gene>
    <name evidence="12" type="ORF">SAMN02910451_01951</name>
</gene>
<evidence type="ECO:0000256" key="4">
    <source>
        <dbReference type="ARBA" id="ARBA00022679"/>
    </source>
</evidence>
<evidence type="ECO:0000256" key="1">
    <source>
        <dbReference type="ARBA" id="ARBA00000553"/>
    </source>
</evidence>
<dbReference type="GO" id="GO:0017061">
    <property type="term" value="F:S-methyl-5-thioadenosine phosphorylase activity"/>
    <property type="evidence" value="ECO:0007669"/>
    <property type="project" value="UniProtKB-EC"/>
</dbReference>
<comment type="similarity">
    <text evidence="3 11">Belongs to the purine nucleoside phosphorylase YfiH/LACC1 family.</text>
</comment>
<keyword evidence="7" id="KW-0862">Zinc</keyword>
<organism evidence="12 13">
    <name type="scientific">Butyrivibrio hungatei</name>
    <dbReference type="NCBI Taxonomy" id="185008"/>
    <lineage>
        <taxon>Bacteria</taxon>
        <taxon>Bacillati</taxon>
        <taxon>Bacillota</taxon>
        <taxon>Clostridia</taxon>
        <taxon>Lachnospirales</taxon>
        <taxon>Lachnospiraceae</taxon>
        <taxon>Butyrivibrio</taxon>
    </lineage>
</organism>
<name>A0A1G5EJU1_9FIRM</name>